<reference evidence="3" key="3">
    <citation type="submission" date="2014-05" db="EMBL/GenBank/DDBJ databases">
        <authorList>
            <person name="Aslett M.A."/>
            <person name="De Silva N."/>
        </authorList>
    </citation>
    <scope>NUCLEOTIDE SEQUENCE</scope>
    <source>
        <strain evidence="3">17X</strain>
    </source>
</reference>
<dbReference type="OMA" id="STIWMFV"/>
<feature type="transmembrane region" description="Helical" evidence="1">
    <location>
        <begin position="12"/>
        <end position="30"/>
    </location>
</feature>
<organism evidence="3 4">
    <name type="scientific">Plasmodium yoelii</name>
    <dbReference type="NCBI Taxonomy" id="5861"/>
    <lineage>
        <taxon>Eukaryota</taxon>
        <taxon>Sar</taxon>
        <taxon>Alveolata</taxon>
        <taxon>Apicomplexa</taxon>
        <taxon>Aconoidasida</taxon>
        <taxon>Haemosporida</taxon>
        <taxon>Plasmodiidae</taxon>
        <taxon>Plasmodium</taxon>
        <taxon>Plasmodium (Vinckeia)</taxon>
    </lineage>
</organism>
<feature type="transmembrane region" description="Helical" evidence="1">
    <location>
        <begin position="105"/>
        <end position="127"/>
    </location>
</feature>
<reference evidence="4 5" key="1">
    <citation type="journal article" date="2014" name="BMC Biol.">
        <title>A comprehensive evaluation of rodent malaria parasite genomes and gene expression.</title>
        <authorList>
            <person name="Otto T.D."/>
            <person name="Bohme U."/>
            <person name="Jackson A.P."/>
            <person name="Hunt M."/>
            <person name="Franke-Fayard B."/>
            <person name="Hoeijmakers W.A."/>
            <person name="Religa A.A."/>
            <person name="Robertson L."/>
            <person name="Sanders M."/>
            <person name="Ogun S.A."/>
            <person name="Cunningham D."/>
            <person name="Erhart A."/>
            <person name="Billker O."/>
            <person name="Khan S.M."/>
            <person name="Stunnenberg H.G."/>
            <person name="Langhorne J."/>
            <person name="Holder A.A."/>
            <person name="Waters A.P."/>
            <person name="Newbold C.I."/>
            <person name="Pain A."/>
            <person name="Berriman M."/>
            <person name="Janse C.J."/>
        </authorList>
    </citation>
    <scope>NUCLEOTIDE SEQUENCE [LARGE SCALE GENOMIC DNA]</scope>
    <source>
        <strain evidence="3 4">17X</strain>
        <strain evidence="2 5">YM</strain>
    </source>
</reference>
<dbReference type="RefSeq" id="XP_022812284.1">
    <property type="nucleotide sequence ID" value="XM_022956102.1"/>
</dbReference>
<evidence type="ECO:0000313" key="3">
    <source>
        <dbReference type="EMBL" id="VTZ78619.1"/>
    </source>
</evidence>
<dbReference type="EMBL" id="LK934637">
    <property type="protein sequence ID" value="CDU18202.1"/>
    <property type="molecule type" value="Genomic_DNA"/>
</dbReference>
<evidence type="ECO:0000313" key="5">
    <source>
        <dbReference type="Proteomes" id="UP000072904"/>
    </source>
</evidence>
<keyword evidence="1" id="KW-1133">Transmembrane helix</keyword>
<dbReference type="KEGG" id="pyo:PY17X_0943500"/>
<dbReference type="Proteomes" id="UP000072874">
    <property type="component" value="Chromosome 9"/>
</dbReference>
<evidence type="ECO:0000313" key="2">
    <source>
        <dbReference type="EMBL" id="CDU18202.1"/>
    </source>
</evidence>
<reference evidence="3" key="4">
    <citation type="submission" date="2019-05" db="EMBL/GenBank/DDBJ databases">
        <authorList>
            <consortium name="Pathogen Informatics"/>
        </authorList>
    </citation>
    <scope>NUCLEOTIDE SEQUENCE</scope>
    <source>
        <strain evidence="3">17X</strain>
    </source>
</reference>
<dbReference type="OrthoDB" id="370841at2759"/>
<evidence type="ECO:0008006" key="6">
    <source>
        <dbReference type="Google" id="ProtNLM"/>
    </source>
</evidence>
<accession>A0A078K8C2</accession>
<keyword evidence="1" id="KW-0472">Membrane</keyword>
<feature type="transmembrane region" description="Helical" evidence="1">
    <location>
        <begin position="36"/>
        <end position="57"/>
    </location>
</feature>
<evidence type="ECO:0000256" key="1">
    <source>
        <dbReference type="SAM" id="Phobius"/>
    </source>
</evidence>
<dbReference type="EMBL" id="LM993663">
    <property type="protein sequence ID" value="VTZ78619.1"/>
    <property type="molecule type" value="Genomic_DNA"/>
</dbReference>
<keyword evidence="1" id="KW-0812">Transmembrane</keyword>
<evidence type="ECO:0000313" key="4">
    <source>
        <dbReference type="Proteomes" id="UP000072874"/>
    </source>
</evidence>
<dbReference type="GeneID" id="34859877"/>
<reference evidence="2" key="2">
    <citation type="submission" date="2014-05" db="EMBL/GenBank/DDBJ databases">
        <authorList>
            <person name="Aslett A.Martin."/>
            <person name="De Silva Nishadi"/>
        </authorList>
    </citation>
    <scope>NUCLEOTIDE SEQUENCE</scope>
    <source>
        <strain evidence="2">YM</strain>
    </source>
</reference>
<dbReference type="VEuPathDB" id="PlasmoDB:PY17X_0943500"/>
<feature type="transmembrane region" description="Helical" evidence="1">
    <location>
        <begin position="64"/>
        <end position="85"/>
    </location>
</feature>
<proteinExistence type="predicted"/>
<gene>
    <name evidence="3" type="ORF">PY17X_0943500</name>
    <name evidence="2" type="ORF">PYYM_0942600</name>
</gene>
<dbReference type="Proteomes" id="UP000072904">
    <property type="component" value="Chromosome 9"/>
</dbReference>
<dbReference type="VEuPathDB" id="PlasmoDB:PYYM_0942600"/>
<name>A0A078K8C2_PLAYE</name>
<sequence length="133" mass="15190">MANINIDKRTLVLIFGLVGSILGFIIGILFDPASYMVGYYIFITIAVVAYTIIVYIYHNNSRDYIFSYGISTIWMFVIYILVNIIATTTHTTSACRHNTNSCGLFITYSIFGFISAFLFLAASYFSFKITYRW</sequence>
<dbReference type="AlphaFoldDB" id="A0A078K8C2"/>
<protein>
    <recommendedName>
        <fullName evidence="6">MARVEL domain-containing protein</fullName>
    </recommendedName>
</protein>